<proteinExistence type="predicted"/>
<gene>
    <name evidence="1" type="ORF">SAMN05444266_10578</name>
</gene>
<evidence type="ECO:0000313" key="2">
    <source>
        <dbReference type="Proteomes" id="UP000184420"/>
    </source>
</evidence>
<dbReference type="OrthoDB" id="9908843at2"/>
<accession>A0A1M7DPM1</accession>
<evidence type="ECO:0000313" key="1">
    <source>
        <dbReference type="EMBL" id="SHL81347.1"/>
    </source>
</evidence>
<dbReference type="EMBL" id="FRBL01000005">
    <property type="protein sequence ID" value="SHL81347.1"/>
    <property type="molecule type" value="Genomic_DNA"/>
</dbReference>
<dbReference type="AlphaFoldDB" id="A0A1M7DPM1"/>
<protein>
    <submittedName>
        <fullName evidence="1">Uncharacterized protein</fullName>
    </submittedName>
</protein>
<dbReference type="RefSeq" id="WP_073081621.1">
    <property type="nucleotide sequence ID" value="NZ_FRBL01000005.1"/>
</dbReference>
<dbReference type="Proteomes" id="UP000184420">
    <property type="component" value="Unassembled WGS sequence"/>
</dbReference>
<keyword evidence="2" id="KW-1185">Reference proteome</keyword>
<name>A0A1M7DPM1_9BACT</name>
<organism evidence="1 2">
    <name type="scientific">Chitinophaga jiangningensis</name>
    <dbReference type="NCBI Taxonomy" id="1419482"/>
    <lineage>
        <taxon>Bacteria</taxon>
        <taxon>Pseudomonadati</taxon>
        <taxon>Bacteroidota</taxon>
        <taxon>Chitinophagia</taxon>
        <taxon>Chitinophagales</taxon>
        <taxon>Chitinophagaceae</taxon>
        <taxon>Chitinophaga</taxon>
    </lineage>
</organism>
<dbReference type="STRING" id="1419482.SAMN05444266_10578"/>
<sequence>MRRIKQTFTAWPLSYFADTLILNTGLTKDLKKLILTPSAIYKMALEANLDTQFLEIEYWEDFENGRLDFGIQDFFILIKKFECFGHRDMILIVTNELFMRNQCLEFYLDEFNEFAQWYES</sequence>
<reference evidence="1 2" key="1">
    <citation type="submission" date="2016-11" db="EMBL/GenBank/DDBJ databases">
        <authorList>
            <person name="Jaros S."/>
            <person name="Januszkiewicz K."/>
            <person name="Wedrychowicz H."/>
        </authorList>
    </citation>
    <scope>NUCLEOTIDE SEQUENCE [LARGE SCALE GENOMIC DNA]</scope>
    <source>
        <strain evidence="1 2">DSM 27406</strain>
    </source>
</reference>